<reference evidence="1" key="1">
    <citation type="submission" date="2019-04" db="EMBL/GenBank/DDBJ databases">
        <title>Microbes associate with the intestines of laboratory mice.</title>
        <authorList>
            <person name="Navarre W."/>
            <person name="Wong E."/>
            <person name="Huang K."/>
            <person name="Tropini C."/>
            <person name="Ng K."/>
            <person name="Yu B."/>
        </authorList>
    </citation>
    <scope>NUCLEOTIDE SEQUENCE</scope>
    <source>
        <strain evidence="1">NM01_1-7b</strain>
    </source>
</reference>
<sequence>MNRKLIFLDIDGTLVAAMSQPSPLAAEAVQRARKQGHKVLLCTGRNMPIIGKEILEIGFDGVIASAGSHVEVEGEVLFDRILPEKTIQECLDIFHSQGMFCRIESPEGIYTDPQMETLLRQARPEETNSELIRMQKEIELGIPILPYAKYPKKGAYKICFTSTTPQAIDNSRKYLQDRFVFAVHPYREGGNCLNGEIIPKGTDKSSGMKLVCRHYGMGIQDTVAFGDSMNDYEMMSHAGVSVAMGNACREIKEMADVICRSVQEDGIYYEFQRMGLL</sequence>
<protein>
    <submittedName>
        <fullName evidence="1">HAD family hydrolase</fullName>
    </submittedName>
</protein>
<evidence type="ECO:0000313" key="2">
    <source>
        <dbReference type="Proteomes" id="UP000304953"/>
    </source>
</evidence>
<accession>A0AC61RRL0</accession>
<keyword evidence="1" id="KW-0378">Hydrolase</keyword>
<organism evidence="1 2">
    <name type="scientific">Petralouisia muris</name>
    <dbReference type="NCBI Taxonomy" id="3032872"/>
    <lineage>
        <taxon>Bacteria</taxon>
        <taxon>Bacillati</taxon>
        <taxon>Bacillota</taxon>
        <taxon>Clostridia</taxon>
        <taxon>Lachnospirales</taxon>
        <taxon>Lachnospiraceae</taxon>
        <taxon>Petralouisia</taxon>
    </lineage>
</organism>
<gene>
    <name evidence="1" type="ORF">E5329_19705</name>
</gene>
<keyword evidence="2" id="KW-1185">Reference proteome</keyword>
<dbReference type="EMBL" id="SRYA01000049">
    <property type="protein sequence ID" value="TGY91949.1"/>
    <property type="molecule type" value="Genomic_DNA"/>
</dbReference>
<dbReference type="Proteomes" id="UP000304953">
    <property type="component" value="Unassembled WGS sequence"/>
</dbReference>
<evidence type="ECO:0000313" key="1">
    <source>
        <dbReference type="EMBL" id="TGY91949.1"/>
    </source>
</evidence>
<name>A0AC61RRL0_9FIRM</name>
<comment type="caution">
    <text evidence="1">The sequence shown here is derived from an EMBL/GenBank/DDBJ whole genome shotgun (WGS) entry which is preliminary data.</text>
</comment>
<proteinExistence type="predicted"/>